<accession>A0A024VCE6</accession>
<name>A0A024VCE6_PLAFA</name>
<dbReference type="AlphaFoldDB" id="A0A024VCE6"/>
<evidence type="ECO:0000313" key="2">
    <source>
        <dbReference type="EMBL" id="ETW20501.1"/>
    </source>
</evidence>
<feature type="signal peptide" evidence="1">
    <location>
        <begin position="1"/>
        <end position="19"/>
    </location>
</feature>
<protein>
    <recommendedName>
        <fullName evidence="4">Plasmodium RESA N-terminal domain-containing protein</fullName>
    </recommendedName>
</protein>
<feature type="chain" id="PRO_5001536034" description="Plasmodium RESA N-terminal domain-containing protein" evidence="1">
    <location>
        <begin position="20"/>
        <end position="202"/>
    </location>
</feature>
<dbReference type="OrthoDB" id="385178at2759"/>
<dbReference type="Proteomes" id="UP000030690">
    <property type="component" value="Unassembled WGS sequence"/>
</dbReference>
<proteinExistence type="predicted"/>
<keyword evidence="1" id="KW-0732">Signal</keyword>
<evidence type="ECO:0000256" key="1">
    <source>
        <dbReference type="SAM" id="SignalP"/>
    </source>
</evidence>
<reference evidence="2 3" key="1">
    <citation type="submission" date="2013-02" db="EMBL/GenBank/DDBJ databases">
        <title>The Genome Annotation of Plasmodium falciparum Vietnam Oak-Knoll (FVO).</title>
        <authorList>
            <consortium name="The Broad Institute Genome Sequencing Platform"/>
            <consortium name="The Broad Institute Genome Sequencing Center for Infectious Disease"/>
            <person name="Neafsey D."/>
            <person name="Hoffman S."/>
            <person name="Volkman S."/>
            <person name="Rosenthal P."/>
            <person name="Walker B."/>
            <person name="Young S.K."/>
            <person name="Zeng Q."/>
            <person name="Gargeya S."/>
            <person name="Fitzgerald M."/>
            <person name="Haas B."/>
            <person name="Abouelleil A."/>
            <person name="Allen A.W."/>
            <person name="Alvarado L."/>
            <person name="Arachchi H.M."/>
            <person name="Berlin A.M."/>
            <person name="Chapman S.B."/>
            <person name="Gainer-Dewar J."/>
            <person name="Goldberg J."/>
            <person name="Griggs A."/>
            <person name="Gujja S."/>
            <person name="Hansen M."/>
            <person name="Howarth C."/>
            <person name="Imamovic A."/>
            <person name="Ireland A."/>
            <person name="Larimer J."/>
            <person name="McCowan C."/>
            <person name="Murphy C."/>
            <person name="Pearson M."/>
            <person name="Poon T.W."/>
            <person name="Priest M."/>
            <person name="Roberts A."/>
            <person name="Saif S."/>
            <person name="Shea T."/>
            <person name="Sisk P."/>
            <person name="Sykes S."/>
            <person name="Wortman J."/>
            <person name="Nusbaum C."/>
            <person name="Birren B."/>
        </authorList>
    </citation>
    <scope>NUCLEOTIDE SEQUENCE [LARGE SCALE GENOMIC DNA]</scope>
    <source>
        <strain evidence="3">Vietnam Oak-Knoll (FVO)</strain>
    </source>
</reference>
<evidence type="ECO:0008006" key="4">
    <source>
        <dbReference type="Google" id="ProtNLM"/>
    </source>
</evidence>
<dbReference type="SMR" id="A0A024VCE6"/>
<dbReference type="EMBL" id="KI925018">
    <property type="protein sequence ID" value="ETW20501.1"/>
    <property type="molecule type" value="Genomic_DNA"/>
</dbReference>
<evidence type="ECO:0000313" key="3">
    <source>
        <dbReference type="Proteomes" id="UP000030690"/>
    </source>
</evidence>
<organism evidence="2 3">
    <name type="scientific">Plasmodium falciparum Vietnam Oak-Knoll</name>
    <name type="common">FVO</name>
    <dbReference type="NCBI Taxonomy" id="1036723"/>
    <lineage>
        <taxon>Eukaryota</taxon>
        <taxon>Sar</taxon>
        <taxon>Alveolata</taxon>
        <taxon>Apicomplexa</taxon>
        <taxon>Aconoidasida</taxon>
        <taxon>Haemosporida</taxon>
        <taxon>Plasmodiidae</taxon>
        <taxon>Plasmodium</taxon>
        <taxon>Plasmodium (Laverania)</taxon>
    </lineage>
</organism>
<sequence length="202" mass="24412">MQYLLLYILLSICSYNILSIKCFENVYKRDNINNLNFKNNNYEDDEKKYYFNPQVVYHVKGDKTKAENVDMYDNIKNKMDILQNLNKQYNFDKIKKEYYMDGSNKKYLNNLLKKILSNALNIPQKQINIHDINTLIKMWTNMNSKDKTYSNILNNDENYFKRYIKQNTDFADETNKITFNNNEKEKAQIHFIDVDYFTQLTN</sequence>
<reference evidence="2 3" key="2">
    <citation type="submission" date="2013-02" db="EMBL/GenBank/DDBJ databases">
        <title>The Genome Sequence of Plasmodium falciparum Vietnam Oak-Knoll (FVO).</title>
        <authorList>
            <consortium name="The Broad Institute Genome Sequencing Platform"/>
            <consortium name="The Broad Institute Genome Sequencing Center for Infectious Disease"/>
            <person name="Neafsey D."/>
            <person name="Cheeseman I."/>
            <person name="Volkman S."/>
            <person name="Adams J."/>
            <person name="Walker B."/>
            <person name="Young S.K."/>
            <person name="Zeng Q."/>
            <person name="Gargeya S."/>
            <person name="Fitzgerald M."/>
            <person name="Haas B."/>
            <person name="Abouelleil A."/>
            <person name="Alvarado L."/>
            <person name="Arachchi H.M."/>
            <person name="Berlin A.M."/>
            <person name="Chapman S.B."/>
            <person name="Dewar J."/>
            <person name="Goldberg J."/>
            <person name="Griggs A."/>
            <person name="Gujja S."/>
            <person name="Hansen M."/>
            <person name="Howarth C."/>
            <person name="Imamovic A."/>
            <person name="Larimer J."/>
            <person name="McCowan C."/>
            <person name="Murphy C."/>
            <person name="Neiman D."/>
            <person name="Pearson M."/>
            <person name="Priest M."/>
            <person name="Roberts A."/>
            <person name="Saif S."/>
            <person name="Shea T."/>
            <person name="Sisk P."/>
            <person name="Sykes S."/>
            <person name="Wortman J."/>
            <person name="Nusbaum C."/>
            <person name="Birren B."/>
        </authorList>
    </citation>
    <scope>NUCLEOTIDE SEQUENCE [LARGE SCALE GENOMIC DNA]</scope>
    <source>
        <strain evidence="3">Vietnam Oak-Knoll (FVO)</strain>
    </source>
</reference>
<gene>
    <name evidence="2" type="ORF">PFFVO_00554</name>
</gene>